<evidence type="ECO:0000256" key="4">
    <source>
        <dbReference type="ARBA" id="ARBA00023136"/>
    </source>
</evidence>
<dbReference type="GO" id="GO:0016020">
    <property type="term" value="C:membrane"/>
    <property type="evidence" value="ECO:0007669"/>
    <property type="project" value="UniProtKB-SubCell"/>
</dbReference>
<dbReference type="InterPro" id="IPR050726">
    <property type="entry name" value="mGluR"/>
</dbReference>
<dbReference type="Gene3D" id="2.10.50.30">
    <property type="entry name" value="GPCR, family 3, nine cysteines domain"/>
    <property type="match status" value="1"/>
</dbReference>
<evidence type="ECO:0000256" key="3">
    <source>
        <dbReference type="ARBA" id="ARBA00022989"/>
    </source>
</evidence>
<accession>A0A498SBP5</accession>
<evidence type="ECO:0000256" key="2">
    <source>
        <dbReference type="ARBA" id="ARBA00022692"/>
    </source>
</evidence>
<keyword evidence="4 6" id="KW-0472">Membrane</keyword>
<dbReference type="Proteomes" id="UP000276991">
    <property type="component" value="Unassembled WGS sequence"/>
</dbReference>
<feature type="transmembrane region" description="Helical" evidence="6">
    <location>
        <begin position="199"/>
        <end position="219"/>
    </location>
</feature>
<dbReference type="STRING" id="6277.A0A498SBP5"/>
<dbReference type="InterPro" id="IPR009030">
    <property type="entry name" value="Growth_fac_rcpt_cys_sf"/>
</dbReference>
<dbReference type="PRINTS" id="PR00248">
    <property type="entry name" value="GPCRMGR"/>
</dbReference>
<dbReference type="GO" id="GO:0004930">
    <property type="term" value="F:G protein-coupled receptor activity"/>
    <property type="evidence" value="ECO:0007669"/>
    <property type="project" value="InterPro"/>
</dbReference>
<dbReference type="OrthoDB" id="425344at2759"/>
<dbReference type="EMBL" id="UPTC01000205">
    <property type="protein sequence ID" value="VBB27255.1"/>
    <property type="molecule type" value="Genomic_DNA"/>
</dbReference>
<evidence type="ECO:0000313" key="9">
    <source>
        <dbReference type="Proteomes" id="UP000276991"/>
    </source>
</evidence>
<feature type="transmembrane region" description="Helical" evidence="6">
    <location>
        <begin position="324"/>
        <end position="346"/>
    </location>
</feature>
<evidence type="ECO:0000256" key="1">
    <source>
        <dbReference type="ARBA" id="ARBA00004141"/>
    </source>
</evidence>
<dbReference type="InterPro" id="IPR038550">
    <property type="entry name" value="GPCR_3_9-Cys_sf"/>
</dbReference>
<feature type="transmembrane region" description="Helical" evidence="6">
    <location>
        <begin position="136"/>
        <end position="162"/>
    </location>
</feature>
<dbReference type="InterPro" id="IPR017978">
    <property type="entry name" value="GPCR_3_C"/>
</dbReference>
<dbReference type="PROSITE" id="PS50259">
    <property type="entry name" value="G_PROTEIN_RECEP_F3_4"/>
    <property type="match status" value="1"/>
</dbReference>
<dbReference type="Pfam" id="PF07562">
    <property type="entry name" value="NCD3G"/>
    <property type="match status" value="1"/>
</dbReference>
<feature type="domain" description="G-protein coupled receptors family 3 profile" evidence="7">
    <location>
        <begin position="136"/>
        <end position="360"/>
    </location>
</feature>
<dbReference type="PANTHER" id="PTHR24060">
    <property type="entry name" value="METABOTROPIC GLUTAMATE RECEPTOR"/>
    <property type="match status" value="1"/>
</dbReference>
<keyword evidence="9" id="KW-1185">Reference proteome</keyword>
<dbReference type="FunFam" id="2.10.50.30:FF:000008">
    <property type="entry name" value="Metabotropic GLutamate receptor family"/>
    <property type="match status" value="1"/>
</dbReference>
<proteinExistence type="predicted"/>
<dbReference type="InterPro" id="IPR011500">
    <property type="entry name" value="GPCR_3_9-Cys_dom"/>
</dbReference>
<feature type="transmembrane region" description="Helical" evidence="6">
    <location>
        <begin position="293"/>
        <end position="312"/>
    </location>
</feature>
<evidence type="ECO:0000256" key="5">
    <source>
        <dbReference type="ARBA" id="ARBA00023180"/>
    </source>
</evidence>
<evidence type="ECO:0000313" key="8">
    <source>
        <dbReference type="EMBL" id="VBB27255.1"/>
    </source>
</evidence>
<gene>
    <name evidence="8" type="ORF">NAV_LOCUS2085</name>
</gene>
<feature type="transmembrane region" description="Helical" evidence="6">
    <location>
        <begin position="174"/>
        <end position="193"/>
    </location>
</feature>
<sequence>MITISTAGVPPHIDANGDGIGNYNIYQLNDVGHYQNVGKWTAGKKLDLNVRRVRKGLKRWDGLLPLSVCSTDCPRGYYRAYQDQNCCWTCIPCDVSTSVIINETSCVQCPLGYAPNEDLVACNLISPTTLEYNSPWVVLPAICSTLGIAATLFVIAVFVRYSNTPVIMASGRELCYFMLGGILLCYLVTFVLVSKPNVAICAASRILIGLSMSAIYAAILTKTNLLARIFLMQSVGRLDCIVPSAQIAICFGIVSIQLIGSLVWLVIDPPGTDVLFPSRKETILTCKARASHLLISLLYNMFLIIACTLYAFKTRKIPENFNETRLIGFTMYSTSILWLSFGPIYFATQNNFKSMFQSTSSSICKNPPGREVKFSWKGDSSCQAVLCVTPSETLALVLSHDVVVEITLHKHIRICHIGGVAATICNGGRVAAVHHPSIEILQQETQVLFNMVQGPRVRATSDTVHVLGVEGTDPSTQVYSITKHEVVAHENLCVATDKFCLRRDIDGTVALFLDDVGSGDVPGVYDDRHERCMLAARQAVVDQKDDQLTAIVQGVKVKHNMDSGDTRIYCGRNFISLCVATHALTLHSPWVDINVDRCSCTRLRRGEQIIETDKNRLQISQNNMHADFPILESADDSSSLNEPKNGDI</sequence>
<evidence type="ECO:0000259" key="7">
    <source>
        <dbReference type="PROSITE" id="PS50259"/>
    </source>
</evidence>
<reference evidence="8 9" key="1">
    <citation type="submission" date="2018-08" db="EMBL/GenBank/DDBJ databases">
        <authorList>
            <person name="Laetsch R D."/>
            <person name="Stevens L."/>
            <person name="Kumar S."/>
            <person name="Blaxter L. M."/>
        </authorList>
    </citation>
    <scope>NUCLEOTIDE SEQUENCE [LARGE SCALE GENOMIC DNA]</scope>
</reference>
<name>A0A498SBP5_ACAVI</name>
<dbReference type="InterPro" id="IPR000337">
    <property type="entry name" value="GPCR_3"/>
</dbReference>
<dbReference type="Pfam" id="PF00003">
    <property type="entry name" value="7tm_3"/>
    <property type="match status" value="1"/>
</dbReference>
<evidence type="ECO:0000256" key="6">
    <source>
        <dbReference type="SAM" id="Phobius"/>
    </source>
</evidence>
<keyword evidence="5" id="KW-0325">Glycoprotein</keyword>
<protein>
    <recommendedName>
        <fullName evidence="7">G-protein coupled receptors family 3 profile domain-containing protein</fullName>
    </recommendedName>
</protein>
<comment type="subcellular location">
    <subcellularLocation>
        <location evidence="1">Membrane</location>
        <topology evidence="1">Multi-pass membrane protein</topology>
    </subcellularLocation>
</comment>
<feature type="transmembrane region" description="Helical" evidence="6">
    <location>
        <begin position="240"/>
        <end position="267"/>
    </location>
</feature>
<keyword evidence="2 6" id="KW-0812">Transmembrane</keyword>
<organism evidence="8 9">
    <name type="scientific">Acanthocheilonema viteae</name>
    <name type="common">Filarial nematode worm</name>
    <name type="synonym">Dipetalonema viteae</name>
    <dbReference type="NCBI Taxonomy" id="6277"/>
    <lineage>
        <taxon>Eukaryota</taxon>
        <taxon>Metazoa</taxon>
        <taxon>Ecdysozoa</taxon>
        <taxon>Nematoda</taxon>
        <taxon>Chromadorea</taxon>
        <taxon>Rhabditida</taxon>
        <taxon>Spirurina</taxon>
        <taxon>Spiruromorpha</taxon>
        <taxon>Filarioidea</taxon>
        <taxon>Onchocercidae</taxon>
        <taxon>Acanthocheilonema</taxon>
    </lineage>
</organism>
<dbReference type="SUPFAM" id="SSF57184">
    <property type="entry name" value="Growth factor receptor domain"/>
    <property type="match status" value="1"/>
</dbReference>
<keyword evidence="3 6" id="KW-1133">Transmembrane helix</keyword>
<dbReference type="AlphaFoldDB" id="A0A498SBP5"/>